<name>A0A7W3SVB4_9BACL</name>
<organism evidence="1 2">
    <name type="scientific">Fontibacillus solani</name>
    <dbReference type="NCBI Taxonomy" id="1572857"/>
    <lineage>
        <taxon>Bacteria</taxon>
        <taxon>Bacillati</taxon>
        <taxon>Bacillota</taxon>
        <taxon>Bacilli</taxon>
        <taxon>Bacillales</taxon>
        <taxon>Paenibacillaceae</taxon>
        <taxon>Fontibacillus</taxon>
    </lineage>
</organism>
<dbReference type="EMBL" id="JACJIP010000023">
    <property type="protein sequence ID" value="MBA9086877.1"/>
    <property type="molecule type" value="Genomic_DNA"/>
</dbReference>
<keyword evidence="2" id="KW-1185">Reference proteome</keyword>
<comment type="caution">
    <text evidence="1">The sequence shown here is derived from an EMBL/GenBank/DDBJ whole genome shotgun (WGS) entry which is preliminary data.</text>
</comment>
<gene>
    <name evidence="1" type="ORF">FHR92_003357</name>
</gene>
<dbReference type="RefSeq" id="WP_182537351.1">
    <property type="nucleotide sequence ID" value="NZ_JACJIP010000023.1"/>
</dbReference>
<dbReference type="Proteomes" id="UP000567067">
    <property type="component" value="Unassembled WGS sequence"/>
</dbReference>
<evidence type="ECO:0000313" key="2">
    <source>
        <dbReference type="Proteomes" id="UP000567067"/>
    </source>
</evidence>
<protein>
    <submittedName>
        <fullName evidence="1">PP-loop superfamily ATP-utilizing enzyme</fullName>
    </submittedName>
</protein>
<reference evidence="1 2" key="1">
    <citation type="submission" date="2020-08" db="EMBL/GenBank/DDBJ databases">
        <title>Genomic Encyclopedia of Type Strains, Phase III (KMG-III): the genomes of soil and plant-associated and newly described type strains.</title>
        <authorList>
            <person name="Whitman W."/>
        </authorList>
    </citation>
    <scope>NUCLEOTIDE SEQUENCE [LARGE SCALE GENOMIC DNA]</scope>
    <source>
        <strain evidence="1 2">CECT 8693</strain>
    </source>
</reference>
<accession>A0A7W3SVB4</accession>
<dbReference type="AlphaFoldDB" id="A0A7W3SVB4"/>
<sequence>MFLLRAAQEALGSKLKAVRILSPYIPRLLDGNLLSIIVVWLKSIGFKYISLDIEGYLIGSFNETIAEIDVIQVTPISTAAGARI</sequence>
<proteinExistence type="predicted"/>
<evidence type="ECO:0000313" key="1">
    <source>
        <dbReference type="EMBL" id="MBA9086877.1"/>
    </source>
</evidence>